<keyword evidence="3" id="KW-1185">Reference proteome</keyword>
<dbReference type="EMBL" id="CP000750">
    <property type="protein sequence ID" value="ABS03511.1"/>
    <property type="molecule type" value="Genomic_DNA"/>
</dbReference>
<dbReference type="AlphaFoldDB" id="A6W9M2"/>
<dbReference type="Proteomes" id="UP000001116">
    <property type="component" value="Chromosome"/>
</dbReference>
<accession>A6W9M2</accession>
<gene>
    <name evidence="2" type="ordered locus">Krad_2026</name>
</gene>
<feature type="region of interest" description="Disordered" evidence="1">
    <location>
        <begin position="94"/>
        <end position="120"/>
    </location>
</feature>
<dbReference type="HOGENOM" id="CLU_147937_0_0_11"/>
<proteinExistence type="predicted"/>
<sequence length="120" mass="12987">MGTMTSREVPADVALEVAAFVRARAHDPLPARAGAEDVDRQRVERELVRNHREALDEGRAMTADNLAYTLLTAAARHRAHRDYRAGWEAWTPFGDLSPGSDVDGPAAASPHDEGTEPSGT</sequence>
<reference evidence="3" key="1">
    <citation type="journal article" date="2008" name="PLoS ONE">
        <title>Survival in nuclear waste, extreme resistance, and potential applications gleaned from the genome sequence of Kineococcus radiotolerans SRS30216.</title>
        <authorList>
            <person name="Bagwell C.E."/>
            <person name="Bhat S."/>
            <person name="Hawkins G.M."/>
            <person name="Smith B.W."/>
            <person name="Biswas T."/>
            <person name="Hoover T.R."/>
            <person name="Saunders E."/>
            <person name="Han C.S."/>
            <person name="Tsodikov O.V."/>
            <person name="Shimkets L.J."/>
        </authorList>
    </citation>
    <scope>NUCLEOTIDE SEQUENCE [LARGE SCALE GENOMIC DNA]</scope>
    <source>
        <strain evidence="3">ATCC BAA-149 / DSM 14245 / SRS30216</strain>
    </source>
</reference>
<evidence type="ECO:0000256" key="1">
    <source>
        <dbReference type="SAM" id="MobiDB-lite"/>
    </source>
</evidence>
<organism evidence="2 3">
    <name type="scientific">Kineococcus radiotolerans (strain ATCC BAA-149 / DSM 14245 / SRS30216)</name>
    <dbReference type="NCBI Taxonomy" id="266940"/>
    <lineage>
        <taxon>Bacteria</taxon>
        <taxon>Bacillati</taxon>
        <taxon>Actinomycetota</taxon>
        <taxon>Actinomycetes</taxon>
        <taxon>Kineosporiales</taxon>
        <taxon>Kineosporiaceae</taxon>
        <taxon>Kineococcus</taxon>
    </lineage>
</organism>
<protein>
    <submittedName>
        <fullName evidence="2">Uncharacterized protein</fullName>
    </submittedName>
</protein>
<dbReference type="KEGG" id="kra:Krad_2026"/>
<evidence type="ECO:0000313" key="2">
    <source>
        <dbReference type="EMBL" id="ABS03511.1"/>
    </source>
</evidence>
<name>A6W9M2_KINRD</name>
<evidence type="ECO:0000313" key="3">
    <source>
        <dbReference type="Proteomes" id="UP000001116"/>
    </source>
</evidence>